<evidence type="ECO:0000313" key="3">
    <source>
        <dbReference type="Proteomes" id="UP000594638"/>
    </source>
</evidence>
<sequence length="195" mass="22417">VVMLRNLSKESLNKQVDIQKSLLKKKLEKSGLDNISTKLNLDSNVEVQIRECIGQLNFIQTVWDTVLPRDVYCKTMGKLIHTMIKEIIAYLINTPDISSNVAQSLLIIFDMITNKVSLLLPEDVRNKMSKYVENWNKFLQLIKVFNSKSPRDIEDSWNNGRGALANEFKAQELKNLIKALIQTSERRNALLDKIN</sequence>
<dbReference type="Proteomes" id="UP000594638">
    <property type="component" value="Unassembled WGS sequence"/>
</dbReference>
<keyword evidence="3" id="KW-1185">Reference proteome</keyword>
<reference evidence="2 3" key="1">
    <citation type="submission" date="2019-12" db="EMBL/GenBank/DDBJ databases">
        <authorList>
            <person name="Alioto T."/>
            <person name="Alioto T."/>
            <person name="Gomez Garrido J."/>
        </authorList>
    </citation>
    <scope>NUCLEOTIDE SEQUENCE [LARGE SCALE GENOMIC DNA]</scope>
</reference>
<accession>A0A8S0UH33</accession>
<dbReference type="InterPro" id="IPR046362">
    <property type="entry name" value="Zw10/DSL1_C_sf"/>
</dbReference>
<evidence type="ECO:0000259" key="1">
    <source>
        <dbReference type="Pfam" id="PF22766"/>
    </source>
</evidence>
<dbReference type="EMBL" id="CACTIH010008107">
    <property type="protein sequence ID" value="CAA3019229.1"/>
    <property type="molecule type" value="Genomic_DNA"/>
</dbReference>
<gene>
    <name evidence="2" type="ORF">OLEA9_A027657</name>
</gene>
<dbReference type="Gramene" id="OE9A027657T1">
    <property type="protein sequence ID" value="OE9A027657C1"/>
    <property type="gene ID" value="OE9A027657"/>
</dbReference>
<dbReference type="GO" id="GO:0007094">
    <property type="term" value="P:mitotic spindle assembly checkpoint signaling"/>
    <property type="evidence" value="ECO:0007669"/>
    <property type="project" value="TreeGrafter"/>
</dbReference>
<dbReference type="AlphaFoldDB" id="A0A8S0UH33"/>
<dbReference type="GO" id="GO:1990423">
    <property type="term" value="C:RZZ complex"/>
    <property type="evidence" value="ECO:0007669"/>
    <property type="project" value="TreeGrafter"/>
</dbReference>
<dbReference type="InterPro" id="IPR055148">
    <property type="entry name" value="ZW10_C_2"/>
</dbReference>
<organism evidence="2 3">
    <name type="scientific">Olea europaea subsp. europaea</name>
    <dbReference type="NCBI Taxonomy" id="158383"/>
    <lineage>
        <taxon>Eukaryota</taxon>
        <taxon>Viridiplantae</taxon>
        <taxon>Streptophyta</taxon>
        <taxon>Embryophyta</taxon>
        <taxon>Tracheophyta</taxon>
        <taxon>Spermatophyta</taxon>
        <taxon>Magnoliopsida</taxon>
        <taxon>eudicotyledons</taxon>
        <taxon>Gunneridae</taxon>
        <taxon>Pentapetalae</taxon>
        <taxon>asterids</taxon>
        <taxon>lamiids</taxon>
        <taxon>Lamiales</taxon>
        <taxon>Oleaceae</taxon>
        <taxon>Oleeae</taxon>
        <taxon>Olea</taxon>
    </lineage>
</organism>
<dbReference type="Gene3D" id="1.10.357.150">
    <property type="match status" value="1"/>
</dbReference>
<proteinExistence type="predicted"/>
<protein>
    <recommendedName>
        <fullName evidence="1">ZW10 C-terminal helical domain-containing protein</fullName>
    </recommendedName>
</protein>
<feature type="non-terminal residue" evidence="2">
    <location>
        <position position="1"/>
    </location>
</feature>
<dbReference type="PANTHER" id="PTHR12205:SF0">
    <property type="entry name" value="CENTROMERE_KINETOCHORE PROTEIN ZW10 HOMOLOG"/>
    <property type="match status" value="1"/>
</dbReference>
<dbReference type="GO" id="GO:0005737">
    <property type="term" value="C:cytoplasm"/>
    <property type="evidence" value="ECO:0007669"/>
    <property type="project" value="GOC"/>
</dbReference>
<dbReference type="OrthoDB" id="534815at2759"/>
<comment type="caution">
    <text evidence="2">The sequence shown here is derived from an EMBL/GenBank/DDBJ whole genome shotgun (WGS) entry which is preliminary data.</text>
</comment>
<dbReference type="GO" id="GO:0006888">
    <property type="term" value="P:endoplasmic reticulum to Golgi vesicle-mediated transport"/>
    <property type="evidence" value="ECO:0007669"/>
    <property type="project" value="TreeGrafter"/>
</dbReference>
<dbReference type="PANTHER" id="PTHR12205">
    <property type="entry name" value="CENTROMERE/KINETOCHORE PROTEIN ZW10"/>
    <property type="match status" value="1"/>
</dbReference>
<evidence type="ECO:0000313" key="2">
    <source>
        <dbReference type="EMBL" id="CAA3019229.1"/>
    </source>
</evidence>
<dbReference type="Pfam" id="PF22766">
    <property type="entry name" value="ZW10_C2"/>
    <property type="match status" value="1"/>
</dbReference>
<name>A0A8S0UH33_OLEEU</name>
<feature type="domain" description="ZW10 C-terminal helical" evidence="1">
    <location>
        <begin position="49"/>
        <end position="194"/>
    </location>
</feature>